<evidence type="ECO:0000256" key="1">
    <source>
        <dbReference type="ARBA" id="ARBA00023125"/>
    </source>
</evidence>
<organism evidence="5 6">
    <name type="scientific">Streptomyces marianii</name>
    <dbReference type="NCBI Taxonomy" id="1817406"/>
    <lineage>
        <taxon>Bacteria</taxon>
        <taxon>Bacillati</taxon>
        <taxon>Actinomycetota</taxon>
        <taxon>Actinomycetes</taxon>
        <taxon>Kitasatosporales</taxon>
        <taxon>Streptomycetaceae</taxon>
        <taxon>Streptomyces</taxon>
    </lineage>
</organism>
<keyword evidence="3" id="KW-0227">DNA damage</keyword>
<feature type="domain" description="Ku" evidence="4">
    <location>
        <begin position="120"/>
        <end position="249"/>
    </location>
</feature>
<evidence type="ECO:0000259" key="4">
    <source>
        <dbReference type="SMART" id="SM00559"/>
    </source>
</evidence>
<sequence>MTCRNTGSGSPMGQRTCITLATLDACGSSLMSASSAPLDHIERKIEQARRGKSVSWDASGLTAADSGGMRAIWSGLIQVGIVALPVQLYAATEEHPVRLHEIHTADGSRVEHRRFCRAEGREISYEEVGRGAATGDGIVVPLTEEDLACLPLPTKRVIEILGFVCAEDVDPITYAKPYFAGPHGPGAERPYALLVEALARTGMVGVAKLAIRSRERLAVLRPRHGVLIVQTLLWADELREPADLAPSAPVTERELELAEVLIRELTGIDKHELHDEYGHALEQLVAAKVSGAELAQPPAKELPAVDLMTALEASVRAAKAARS</sequence>
<dbReference type="GO" id="GO:0003690">
    <property type="term" value="F:double-stranded DNA binding"/>
    <property type="evidence" value="ECO:0007669"/>
    <property type="project" value="UniProtKB-UniRule"/>
</dbReference>
<dbReference type="Gene3D" id="2.40.290.10">
    <property type="match status" value="1"/>
</dbReference>
<accession>A0A5R9DR47</accession>
<dbReference type="InterPro" id="IPR016194">
    <property type="entry name" value="SPOC-like_C_dom_sf"/>
</dbReference>
<name>A0A5R9DR47_9ACTN</name>
<keyword evidence="3" id="KW-0234">DNA repair</keyword>
<dbReference type="SMART" id="SM00559">
    <property type="entry name" value="Ku78"/>
    <property type="match status" value="1"/>
</dbReference>
<comment type="similarity">
    <text evidence="3">Belongs to the prokaryotic Ku family.</text>
</comment>
<comment type="caution">
    <text evidence="5">The sequence shown here is derived from an EMBL/GenBank/DDBJ whole genome shotgun (WGS) entry which is preliminary data.</text>
</comment>
<keyword evidence="1 3" id="KW-0238">DNA-binding</keyword>
<proteinExistence type="inferred from homology"/>
<dbReference type="InterPro" id="IPR009187">
    <property type="entry name" value="Prok_Ku"/>
</dbReference>
<comment type="subunit">
    <text evidence="3">Homodimer. Interacts with LigD.</text>
</comment>
<dbReference type="SUPFAM" id="SSF100939">
    <property type="entry name" value="SPOC domain-like"/>
    <property type="match status" value="1"/>
</dbReference>
<dbReference type="GO" id="GO:0006310">
    <property type="term" value="P:DNA recombination"/>
    <property type="evidence" value="ECO:0007669"/>
    <property type="project" value="UniProtKB-KW"/>
</dbReference>
<evidence type="ECO:0000256" key="2">
    <source>
        <dbReference type="ARBA" id="ARBA00023172"/>
    </source>
</evidence>
<dbReference type="NCBIfam" id="TIGR02772">
    <property type="entry name" value="Ku_bact"/>
    <property type="match status" value="1"/>
</dbReference>
<dbReference type="PANTHER" id="PTHR41251:SF1">
    <property type="entry name" value="NON-HOMOLOGOUS END JOINING PROTEIN KU"/>
    <property type="match status" value="1"/>
</dbReference>
<keyword evidence="6" id="KW-1185">Reference proteome</keyword>
<dbReference type="Proteomes" id="UP000305921">
    <property type="component" value="Unassembled WGS sequence"/>
</dbReference>
<comment type="function">
    <text evidence="3">With LigD forms a non-homologous end joining (NHEJ) DNA repair enzyme, which repairs dsDNA breaks with reduced fidelity. Binds linear dsDNA with 5'- and 3'- overhangs but not closed circular dsDNA nor ssDNA. Recruits and stimulates the ligase activity of LigD.</text>
</comment>
<keyword evidence="2 3" id="KW-0233">DNA recombination</keyword>
<dbReference type="Pfam" id="PF02735">
    <property type="entry name" value="Ku"/>
    <property type="match status" value="1"/>
</dbReference>
<dbReference type="AlphaFoldDB" id="A0A5R9DR47"/>
<dbReference type="GO" id="GO:0006303">
    <property type="term" value="P:double-strand break repair via nonhomologous end joining"/>
    <property type="evidence" value="ECO:0007669"/>
    <property type="project" value="UniProtKB-UniRule"/>
</dbReference>
<evidence type="ECO:0000313" key="6">
    <source>
        <dbReference type="Proteomes" id="UP000305921"/>
    </source>
</evidence>
<protein>
    <recommendedName>
        <fullName evidence="3">Non-homologous end joining protein Ku</fullName>
    </recommendedName>
</protein>
<dbReference type="PANTHER" id="PTHR41251">
    <property type="entry name" value="NON-HOMOLOGOUS END JOINING PROTEIN KU"/>
    <property type="match status" value="1"/>
</dbReference>
<evidence type="ECO:0000313" key="5">
    <source>
        <dbReference type="EMBL" id="TLQ38969.1"/>
    </source>
</evidence>
<dbReference type="HAMAP" id="MF_01875">
    <property type="entry name" value="Prokaryotic_Ku"/>
    <property type="match status" value="1"/>
</dbReference>
<gene>
    <name evidence="3" type="primary">ku</name>
    <name evidence="5" type="ORF">FEF34_39825</name>
</gene>
<dbReference type="InterPro" id="IPR006164">
    <property type="entry name" value="DNA_bd_Ku70/Ku80"/>
</dbReference>
<reference evidence="5 6" key="1">
    <citation type="submission" date="2019-05" db="EMBL/GenBank/DDBJ databases">
        <title>Streptomyces marianii sp. nov., a novel marine actinomycete from southern coast of India.</title>
        <authorList>
            <person name="Iniyan A.M."/>
            <person name="Wink J."/>
            <person name="Ramprasad E."/>
            <person name="Ramana C.V."/>
            <person name="Bunk B."/>
            <person name="Sproer C."/>
            <person name="Joseph F.-J.R.S."/>
            <person name="Vincent S.G.P."/>
        </authorList>
    </citation>
    <scope>NUCLEOTIDE SEQUENCE [LARGE SCALE GENOMIC DNA]</scope>
    <source>
        <strain evidence="5 6">ICN19</strain>
    </source>
</reference>
<dbReference type="OrthoDB" id="9795084at2"/>
<dbReference type="EMBL" id="VAWE01000003">
    <property type="protein sequence ID" value="TLQ38969.1"/>
    <property type="molecule type" value="Genomic_DNA"/>
</dbReference>
<evidence type="ECO:0000256" key="3">
    <source>
        <dbReference type="HAMAP-Rule" id="MF_01875"/>
    </source>
</evidence>